<proteinExistence type="predicted"/>
<reference evidence="2 3" key="1">
    <citation type="journal article" date="2019" name="Int. J. Syst. Evol. Microbiol.">
        <title>The Global Catalogue of Microorganisms (GCM) 10K type strain sequencing project: providing services to taxonomists for standard genome sequencing and annotation.</title>
        <authorList>
            <consortium name="The Broad Institute Genomics Platform"/>
            <consortium name="The Broad Institute Genome Sequencing Center for Infectious Disease"/>
            <person name="Wu L."/>
            <person name="Ma J."/>
        </authorList>
    </citation>
    <scope>NUCLEOTIDE SEQUENCE [LARGE SCALE GENOMIC DNA]</scope>
    <source>
        <strain evidence="2 3">JCM 9383</strain>
    </source>
</reference>
<feature type="transmembrane region" description="Helical" evidence="1">
    <location>
        <begin position="221"/>
        <end position="244"/>
    </location>
</feature>
<dbReference type="Pfam" id="PF13398">
    <property type="entry name" value="Peptidase_M50B"/>
    <property type="match status" value="1"/>
</dbReference>
<keyword evidence="1" id="KW-0472">Membrane</keyword>
<sequence length="246" mass="26048">MSEQGGAADFGERLGQILATATTPPSWWMVLVMASAGVGLSLPGSRFHQANLLGLIVHEAGHAAAALITGGRVEIIELTGTRSGVTWTWNSSGFPSVMTSLAGYAAPPLAGLGVAALLASGKAPLVLGFGVVLAVLVLLVSRDLITIGLVLAFGVTMALVLWFAAPAVQVWFACAVLGLLLTHSAVRVPQLTAEWFRTEPGEQPEDNDAVALYRETGVTPYAWLLVWAVWIGFCWWKAASWLLWPM</sequence>
<evidence type="ECO:0000256" key="1">
    <source>
        <dbReference type="SAM" id="Phobius"/>
    </source>
</evidence>
<feature type="transmembrane region" description="Helical" evidence="1">
    <location>
        <begin position="26"/>
        <end position="43"/>
    </location>
</feature>
<gene>
    <name evidence="2" type="ORF">GCM10010470_16310</name>
</gene>
<name>A0ABN3V857_9PSEU</name>
<dbReference type="InterPro" id="IPR049500">
    <property type="entry name" value="Peptidase_M50B-like"/>
</dbReference>
<evidence type="ECO:0000313" key="2">
    <source>
        <dbReference type="EMBL" id="GAA2783076.1"/>
    </source>
</evidence>
<keyword evidence="1" id="KW-0812">Transmembrane</keyword>
<protein>
    <submittedName>
        <fullName evidence="2">M50 family metallopeptidase</fullName>
    </submittedName>
</protein>
<organism evidence="2 3">
    <name type="scientific">Saccharopolyspora taberi</name>
    <dbReference type="NCBI Taxonomy" id="60895"/>
    <lineage>
        <taxon>Bacteria</taxon>
        <taxon>Bacillati</taxon>
        <taxon>Actinomycetota</taxon>
        <taxon>Actinomycetes</taxon>
        <taxon>Pseudonocardiales</taxon>
        <taxon>Pseudonocardiaceae</taxon>
        <taxon>Saccharopolyspora</taxon>
    </lineage>
</organism>
<dbReference type="RefSeq" id="WP_344678862.1">
    <property type="nucleotide sequence ID" value="NZ_BAAAUX010000009.1"/>
</dbReference>
<accession>A0ABN3V857</accession>
<evidence type="ECO:0000313" key="3">
    <source>
        <dbReference type="Proteomes" id="UP001500979"/>
    </source>
</evidence>
<feature type="transmembrane region" description="Helical" evidence="1">
    <location>
        <begin position="125"/>
        <end position="141"/>
    </location>
</feature>
<comment type="caution">
    <text evidence="2">The sequence shown here is derived from an EMBL/GenBank/DDBJ whole genome shotgun (WGS) entry which is preliminary data.</text>
</comment>
<feature type="transmembrane region" description="Helical" evidence="1">
    <location>
        <begin position="148"/>
        <end position="181"/>
    </location>
</feature>
<keyword evidence="3" id="KW-1185">Reference proteome</keyword>
<dbReference type="EMBL" id="BAAAUX010000009">
    <property type="protein sequence ID" value="GAA2783076.1"/>
    <property type="molecule type" value="Genomic_DNA"/>
</dbReference>
<dbReference type="Proteomes" id="UP001500979">
    <property type="component" value="Unassembled WGS sequence"/>
</dbReference>
<keyword evidence="1" id="KW-1133">Transmembrane helix</keyword>
<feature type="transmembrane region" description="Helical" evidence="1">
    <location>
        <begin position="101"/>
        <end position="119"/>
    </location>
</feature>